<organism evidence="1 2">
    <name type="scientific">Lipomyces orientalis</name>
    <dbReference type="NCBI Taxonomy" id="1233043"/>
    <lineage>
        <taxon>Eukaryota</taxon>
        <taxon>Fungi</taxon>
        <taxon>Dikarya</taxon>
        <taxon>Ascomycota</taxon>
        <taxon>Saccharomycotina</taxon>
        <taxon>Lipomycetes</taxon>
        <taxon>Lipomycetales</taxon>
        <taxon>Lipomycetaceae</taxon>
        <taxon>Lipomyces</taxon>
    </lineage>
</organism>
<gene>
    <name evidence="1" type="ORF">V1517DRAFT_294204</name>
</gene>
<evidence type="ECO:0000313" key="2">
    <source>
        <dbReference type="Proteomes" id="UP001489719"/>
    </source>
</evidence>
<dbReference type="Proteomes" id="UP001489719">
    <property type="component" value="Unassembled WGS sequence"/>
</dbReference>
<protein>
    <submittedName>
        <fullName evidence="1">VIT family-domain-containing protein</fullName>
    </submittedName>
</protein>
<proteinExistence type="predicted"/>
<sequence length="301" mass="32241">MSLAYLKNLLSRYSRLSETYSVDSEKVFQVPFGKEPCDVELVAGSESSEVRSFLQEKKKVVDARLVSDAIIGLSDGMTVPFALTAGLSTLEDTNVVVFGGLAELIAGAISMGLGGYLGAKSEEQSYQASLKETREQAVVHPSSTAAMISDIFDPYDLPSTLVADLAAHISQSPNLPYFLMKFHHALPEPSESRAITCAITIALGYFVGGFVPLLPYFFVGPHEAFYALRWSVATMVVALFLFGYGKTCFVSGWRGSQNIRRGVIGGLQMVLVGGLAAGSAMVLVKAFQSLASSGSPDDKHD</sequence>
<reference evidence="2" key="1">
    <citation type="journal article" date="2024" name="Front. Bioeng. Biotechnol.">
        <title>Genome-scale model development and genomic sequencing of the oleaginous clade Lipomyces.</title>
        <authorList>
            <person name="Czajka J.J."/>
            <person name="Han Y."/>
            <person name="Kim J."/>
            <person name="Mondo S.J."/>
            <person name="Hofstad B.A."/>
            <person name="Robles A."/>
            <person name="Haridas S."/>
            <person name="Riley R."/>
            <person name="LaButti K."/>
            <person name="Pangilinan J."/>
            <person name="Andreopoulos W."/>
            <person name="Lipzen A."/>
            <person name="Yan J."/>
            <person name="Wang M."/>
            <person name="Ng V."/>
            <person name="Grigoriev I.V."/>
            <person name="Spatafora J.W."/>
            <person name="Magnuson J.K."/>
            <person name="Baker S.E."/>
            <person name="Pomraning K.R."/>
        </authorList>
    </citation>
    <scope>NUCLEOTIDE SEQUENCE [LARGE SCALE GENOMIC DNA]</scope>
    <source>
        <strain evidence="2">CBS 10300</strain>
    </source>
</reference>
<keyword evidence="2" id="KW-1185">Reference proteome</keyword>
<comment type="caution">
    <text evidence="1">The sequence shown here is derived from an EMBL/GenBank/DDBJ whole genome shotgun (WGS) entry which is preliminary data.</text>
</comment>
<dbReference type="EMBL" id="MU970108">
    <property type="protein sequence ID" value="KAK9321067.1"/>
    <property type="molecule type" value="Genomic_DNA"/>
</dbReference>
<name>A0ACC3TJL0_9ASCO</name>
<accession>A0ACC3TJL0</accession>
<evidence type="ECO:0000313" key="1">
    <source>
        <dbReference type="EMBL" id="KAK9321067.1"/>
    </source>
</evidence>